<dbReference type="EC" id="2.3.-.-" evidence="8"/>
<evidence type="ECO:0000256" key="2">
    <source>
        <dbReference type="ARBA" id="ARBA00004687"/>
    </source>
</evidence>
<feature type="transmembrane region" description="Helical" evidence="8">
    <location>
        <begin position="258"/>
        <end position="280"/>
    </location>
</feature>
<feature type="transmembrane region" description="Helical" evidence="8">
    <location>
        <begin position="161"/>
        <end position="184"/>
    </location>
</feature>
<evidence type="ECO:0000256" key="8">
    <source>
        <dbReference type="RuleBase" id="RU280819"/>
    </source>
</evidence>
<dbReference type="Pfam" id="PF06423">
    <property type="entry name" value="GWT1"/>
    <property type="match status" value="1"/>
</dbReference>
<feature type="transmembrane region" description="Helical" evidence="8">
    <location>
        <begin position="205"/>
        <end position="221"/>
    </location>
</feature>
<evidence type="ECO:0000256" key="3">
    <source>
        <dbReference type="ARBA" id="ARBA00007559"/>
    </source>
</evidence>
<reference evidence="9" key="1">
    <citation type="submission" date="2020-11" db="EMBL/GenBank/DDBJ databases">
        <authorList>
            <consortium name="DOE Joint Genome Institute"/>
            <person name="Ahrendt S."/>
            <person name="Riley R."/>
            <person name="Andreopoulos W."/>
            <person name="Labutti K."/>
            <person name="Pangilinan J."/>
            <person name="Ruiz-Duenas F.J."/>
            <person name="Barrasa J.M."/>
            <person name="Sanchez-Garcia M."/>
            <person name="Camarero S."/>
            <person name="Miyauchi S."/>
            <person name="Serrano A."/>
            <person name="Linde D."/>
            <person name="Babiker R."/>
            <person name="Drula E."/>
            <person name="Ayuso-Fernandez I."/>
            <person name="Pacheco R."/>
            <person name="Padilla G."/>
            <person name="Ferreira P."/>
            <person name="Barriuso J."/>
            <person name="Kellner H."/>
            <person name="Castanera R."/>
            <person name="Alfaro M."/>
            <person name="Ramirez L."/>
            <person name="Pisabarro A.G."/>
            <person name="Kuo A."/>
            <person name="Tritt A."/>
            <person name="Lipzen A."/>
            <person name="He G."/>
            <person name="Yan M."/>
            <person name="Ng V."/>
            <person name="Cullen D."/>
            <person name="Martin F."/>
            <person name="Rosso M.-N."/>
            <person name="Henrissat B."/>
            <person name="Hibbett D."/>
            <person name="Martinez A.T."/>
            <person name="Grigoriev I.V."/>
        </authorList>
    </citation>
    <scope>NUCLEOTIDE SEQUENCE</scope>
    <source>
        <strain evidence="9">MF-IS2</strain>
    </source>
</reference>
<protein>
    <recommendedName>
        <fullName evidence="8">GPI-anchored wall transfer protein</fullName>
        <ecNumber evidence="8">2.3.-.-</ecNumber>
    </recommendedName>
</protein>
<feature type="transmembrane region" description="Helical" evidence="8">
    <location>
        <begin position="23"/>
        <end position="43"/>
    </location>
</feature>
<comment type="function">
    <text evidence="8">A acetyltransferase, which acetylates the inositol ring of phosphatidylinositol during biosynthesis of GPI-anchor.</text>
</comment>
<dbReference type="Proteomes" id="UP000807342">
    <property type="component" value="Unassembled WGS sequence"/>
</dbReference>
<keyword evidence="8" id="KW-0012">Acyltransferase</keyword>
<keyword evidence="4 8" id="KW-0337">GPI-anchor biosynthesis</keyword>
<feature type="transmembrane region" description="Helical" evidence="8">
    <location>
        <begin position="233"/>
        <end position="251"/>
    </location>
</feature>
<feature type="transmembrane region" description="Helical" evidence="8">
    <location>
        <begin position="55"/>
        <end position="73"/>
    </location>
</feature>
<dbReference type="InterPro" id="IPR009447">
    <property type="entry name" value="PIGW/GWT1"/>
</dbReference>
<comment type="subcellular location">
    <subcellularLocation>
        <location evidence="8">Endoplasmic reticulum membrane</location>
        <topology evidence="8">Multi-pass membrane protein</topology>
    </subcellularLocation>
    <subcellularLocation>
        <location evidence="1">Membrane</location>
        <topology evidence="1">Multi-pass membrane protein</topology>
    </subcellularLocation>
</comment>
<evidence type="ECO:0000256" key="7">
    <source>
        <dbReference type="ARBA" id="ARBA00023136"/>
    </source>
</evidence>
<dbReference type="PIRSF" id="PIRSF017321">
    <property type="entry name" value="GWT1"/>
    <property type="match status" value="1"/>
</dbReference>
<dbReference type="GO" id="GO:0072659">
    <property type="term" value="P:protein localization to plasma membrane"/>
    <property type="evidence" value="ECO:0007669"/>
    <property type="project" value="TreeGrafter"/>
</dbReference>
<sequence>MSQADRYKTEKELFVSDTTGSSIHHVNAISLVALTSVALYAVLSTRFPNQPRGFLIQWALLVLPLLLSMTLFATAPLSLSALIAIPAALLLWFPRRDVTSPLPSKSPPSTPSSGTRTPRFPSMISLTVYRAHMMLMTILAILAVDFPVFPRMLAKCETFGISLMDLGVGSFVFSQGLVSAIPFISQPSYLLEPITAKLIKTVRKSIPILVLGLIRVLLVKGTDYPEHVTEYGVHWNFFLTLALLPILQVILHPILAKYPISLISLIVAFAQHLLLTQLNLQSYILSAPRTNLFSANKEGLISLLGYLSIHLLGLSAGTIILPHSPSYFRRHQKAISAFLQIQDKDKVSRFVGQGTEVGWRQVGKTAQEVFSYTFVWWVGVGVCWGLGVGGTWVGGEGGVSRRMVNLPYILWVAAFNTSFFLGYLLLLDILFFPQLTPNKKQLQNGVEPPPTSGRDNTPPLFKAINKHSLTVFLFANLMTGGINLAIPTMYTQDTRAMLVLSAYSILVCAIAWKLDRWGKSIT</sequence>
<dbReference type="PANTHER" id="PTHR20661:SF0">
    <property type="entry name" value="PHOSPHATIDYLINOSITOL-GLYCAN BIOSYNTHESIS CLASS W PROTEIN"/>
    <property type="match status" value="1"/>
</dbReference>
<evidence type="ECO:0000256" key="5">
    <source>
        <dbReference type="ARBA" id="ARBA00022692"/>
    </source>
</evidence>
<comment type="pathway">
    <text evidence="2 8">Glycolipid biosynthesis; glycosylphosphatidylinositol-anchor biosynthesis.</text>
</comment>
<dbReference type="GO" id="GO:0032216">
    <property type="term" value="F:glucosaminyl-phosphatidylinositol O-acyltransferase activity"/>
    <property type="evidence" value="ECO:0007669"/>
    <property type="project" value="TreeGrafter"/>
</dbReference>
<dbReference type="OrthoDB" id="15270at2759"/>
<dbReference type="PANTHER" id="PTHR20661">
    <property type="entry name" value="PHOSPHATIDYLINOSITOL-GLYCAN BIOSYNTHESIS CLASS W PROTEIN"/>
    <property type="match status" value="1"/>
</dbReference>
<evidence type="ECO:0000256" key="1">
    <source>
        <dbReference type="ARBA" id="ARBA00004141"/>
    </source>
</evidence>
<comment type="similarity">
    <text evidence="3 8">Belongs to the PIGW family.</text>
</comment>
<feature type="transmembrane region" description="Helical" evidence="8">
    <location>
        <begin position="408"/>
        <end position="432"/>
    </location>
</feature>
<keyword evidence="7 8" id="KW-0472">Membrane</keyword>
<keyword evidence="8" id="KW-0256">Endoplasmic reticulum</keyword>
<name>A0A9P5XIN0_9AGAR</name>
<proteinExistence type="inferred from homology"/>
<keyword evidence="8" id="KW-0808">Transferase</keyword>
<feature type="transmembrane region" description="Helical" evidence="8">
    <location>
        <begin position="128"/>
        <end position="149"/>
    </location>
</feature>
<keyword evidence="10" id="KW-1185">Reference proteome</keyword>
<comment type="caution">
    <text evidence="9">The sequence shown here is derived from an EMBL/GenBank/DDBJ whole genome shotgun (WGS) entry which is preliminary data.</text>
</comment>
<gene>
    <name evidence="9" type="ORF">P691DRAFT_697911</name>
</gene>
<feature type="transmembrane region" description="Helical" evidence="8">
    <location>
        <begin position="300"/>
        <end position="321"/>
    </location>
</feature>
<organism evidence="9 10">
    <name type="scientific">Macrolepiota fuliginosa MF-IS2</name>
    <dbReference type="NCBI Taxonomy" id="1400762"/>
    <lineage>
        <taxon>Eukaryota</taxon>
        <taxon>Fungi</taxon>
        <taxon>Dikarya</taxon>
        <taxon>Basidiomycota</taxon>
        <taxon>Agaricomycotina</taxon>
        <taxon>Agaricomycetes</taxon>
        <taxon>Agaricomycetidae</taxon>
        <taxon>Agaricales</taxon>
        <taxon>Agaricineae</taxon>
        <taxon>Agaricaceae</taxon>
        <taxon>Macrolepiota</taxon>
    </lineage>
</organism>
<feature type="transmembrane region" description="Helical" evidence="8">
    <location>
        <begin position="496"/>
        <end position="514"/>
    </location>
</feature>
<evidence type="ECO:0000256" key="4">
    <source>
        <dbReference type="ARBA" id="ARBA00022502"/>
    </source>
</evidence>
<evidence type="ECO:0000256" key="6">
    <source>
        <dbReference type="ARBA" id="ARBA00022989"/>
    </source>
</evidence>
<feature type="transmembrane region" description="Helical" evidence="8">
    <location>
        <begin position="369"/>
        <end position="388"/>
    </location>
</feature>
<dbReference type="GO" id="GO:0005789">
    <property type="term" value="C:endoplasmic reticulum membrane"/>
    <property type="evidence" value="ECO:0007669"/>
    <property type="project" value="UniProtKB-SubCell"/>
</dbReference>
<keyword evidence="5 8" id="KW-0812">Transmembrane</keyword>
<evidence type="ECO:0000313" key="10">
    <source>
        <dbReference type="Proteomes" id="UP000807342"/>
    </source>
</evidence>
<dbReference type="GO" id="GO:0006506">
    <property type="term" value="P:GPI anchor biosynthetic process"/>
    <property type="evidence" value="ECO:0007669"/>
    <property type="project" value="UniProtKB-KW"/>
</dbReference>
<dbReference type="AlphaFoldDB" id="A0A9P5XIN0"/>
<evidence type="ECO:0000313" key="9">
    <source>
        <dbReference type="EMBL" id="KAF9452132.1"/>
    </source>
</evidence>
<keyword evidence="6 8" id="KW-1133">Transmembrane helix</keyword>
<accession>A0A9P5XIN0</accession>
<dbReference type="EMBL" id="MU151075">
    <property type="protein sequence ID" value="KAF9452132.1"/>
    <property type="molecule type" value="Genomic_DNA"/>
</dbReference>
<feature type="transmembrane region" description="Helical" evidence="8">
    <location>
        <begin position="469"/>
        <end position="490"/>
    </location>
</feature>